<evidence type="ECO:0000313" key="3">
    <source>
        <dbReference type="Proteomes" id="UP000005667"/>
    </source>
</evidence>
<feature type="region of interest" description="Disordered" evidence="1">
    <location>
        <begin position="44"/>
        <end position="89"/>
    </location>
</feature>
<reference evidence="3" key="1">
    <citation type="journal article" date="2011" name="PLoS Genet.">
        <title>Azospirillum genomes reveal transition of bacteria from aquatic to terrestrial environments.</title>
        <authorList>
            <person name="Wisniewski-Dye F."/>
            <person name="Borziak K."/>
            <person name="Khalsa-Moyers G."/>
            <person name="Alexandre G."/>
            <person name="Sukharnikov L.O."/>
            <person name="Wuichet K."/>
            <person name="Hurst G.B."/>
            <person name="McDonald W.H."/>
            <person name="Robertson J.S."/>
            <person name="Barbe V."/>
            <person name="Calteau A."/>
            <person name="Rouy Z."/>
            <person name="Mangenot S."/>
            <person name="Prigent-Combaret C."/>
            <person name="Normand P."/>
            <person name="Boyer M."/>
            <person name="Siguier P."/>
            <person name="Dessaux Y."/>
            <person name="Elmerich C."/>
            <person name="Condemine G."/>
            <person name="Krishnen G."/>
            <person name="Kennedy I."/>
            <person name="Paterson A.H."/>
            <person name="Gonzalez V."/>
            <person name="Mavingui P."/>
            <person name="Zhulin I.B."/>
        </authorList>
    </citation>
    <scope>NUCLEOTIDE SEQUENCE [LARGE SCALE GENOMIC DNA]</scope>
    <source>
        <strain evidence="3">4B</strain>
    </source>
</reference>
<dbReference type="EMBL" id="FQ311868">
    <property type="protein sequence ID" value="CBS86306.1"/>
    <property type="molecule type" value="Genomic_DNA"/>
</dbReference>
<keyword evidence="3" id="KW-1185">Reference proteome</keyword>
<dbReference type="HOGENOM" id="CLU_1977015_0_0_5"/>
<protein>
    <submittedName>
        <fullName evidence="2">Uncharacterized protein</fullName>
    </submittedName>
</protein>
<feature type="compositionally biased region" description="Basic residues" evidence="1">
    <location>
        <begin position="76"/>
        <end position="89"/>
    </location>
</feature>
<dbReference type="Proteomes" id="UP000005667">
    <property type="component" value="Chromosome"/>
</dbReference>
<dbReference type="KEGG" id="ali:AZOLI_0971"/>
<dbReference type="AlphaFoldDB" id="G7Z4H9"/>
<evidence type="ECO:0000313" key="2">
    <source>
        <dbReference type="EMBL" id="CBS86306.1"/>
    </source>
</evidence>
<proteinExistence type="predicted"/>
<feature type="region of interest" description="Disordered" evidence="1">
    <location>
        <begin position="1"/>
        <end position="25"/>
    </location>
</feature>
<name>G7Z4H9_AZOL4</name>
<sequence>MGPRQTKGLRQGARTARRDAAGPGDCWVRRAGSLFIYREWMTDRTDPDQKSKRCAMHNNRAGKPASGNTPMDSKGRAARPRRPATALKRSRIRSLRAETQEIGQISKMQKLAHLQGRRFSFKRKSL</sequence>
<evidence type="ECO:0000256" key="1">
    <source>
        <dbReference type="SAM" id="MobiDB-lite"/>
    </source>
</evidence>
<organism evidence="2 3">
    <name type="scientific">Azospirillum lipoferum (strain 4B)</name>
    <dbReference type="NCBI Taxonomy" id="862719"/>
    <lineage>
        <taxon>Bacteria</taxon>
        <taxon>Pseudomonadati</taxon>
        <taxon>Pseudomonadota</taxon>
        <taxon>Alphaproteobacteria</taxon>
        <taxon>Rhodospirillales</taxon>
        <taxon>Azospirillaceae</taxon>
        <taxon>Azospirillum</taxon>
    </lineage>
</organism>
<gene>
    <name evidence="2" type="ordered locus">AZOLI_0971</name>
</gene>
<accession>G7Z4H9</accession>